<dbReference type="AlphaFoldDB" id="A0A8H4BHP2"/>
<dbReference type="Proteomes" id="UP000469890">
    <property type="component" value="Unassembled WGS sequence"/>
</dbReference>
<sequence length="86" mass="9739">MQSGYGALSKLCALCITSFTAAAPTLSTIFSRSQKDLSHNIVKNLKDWEATHVQLKKRKLHQTPILKQHSRSVDFILINPKKKYKS</sequence>
<proteinExistence type="predicted"/>
<dbReference type="EMBL" id="JAAECE010000004">
    <property type="protein sequence ID" value="KAF1801581.1"/>
    <property type="molecule type" value="Genomic_DNA"/>
</dbReference>
<organism evidence="2 3">
    <name type="scientific">Mucor circinelloides f. lusitanicus</name>
    <name type="common">Mucor racemosus var. lusitanicus</name>
    <dbReference type="NCBI Taxonomy" id="29924"/>
    <lineage>
        <taxon>Eukaryota</taxon>
        <taxon>Fungi</taxon>
        <taxon>Fungi incertae sedis</taxon>
        <taxon>Mucoromycota</taxon>
        <taxon>Mucoromycotina</taxon>
        <taxon>Mucoromycetes</taxon>
        <taxon>Mucorales</taxon>
        <taxon>Mucorineae</taxon>
        <taxon>Mucoraceae</taxon>
        <taxon>Mucor</taxon>
    </lineage>
</organism>
<reference evidence="2 3" key="1">
    <citation type="submission" date="2019-09" db="EMBL/GenBank/DDBJ databases">
        <authorList>
            <consortium name="DOE Joint Genome Institute"/>
            <person name="Mondo S.J."/>
            <person name="Navarro-Mendoza M.I."/>
            <person name="Perez-Arques C."/>
            <person name="Panchal S."/>
            <person name="Nicolas F.E."/>
            <person name="Ganguly P."/>
            <person name="Pangilinan J."/>
            <person name="Grigoriev I."/>
            <person name="Heitman J."/>
            <person name="Sanya K."/>
            <person name="Garre V."/>
        </authorList>
    </citation>
    <scope>NUCLEOTIDE SEQUENCE [LARGE SCALE GENOMIC DNA]</scope>
    <source>
        <strain evidence="2 3">MU402</strain>
    </source>
</reference>
<name>A0A8H4BHP2_MUCCL</name>
<feature type="signal peptide" evidence="1">
    <location>
        <begin position="1"/>
        <end position="22"/>
    </location>
</feature>
<comment type="caution">
    <text evidence="2">The sequence shown here is derived from an EMBL/GenBank/DDBJ whole genome shotgun (WGS) entry which is preliminary data.</text>
</comment>
<evidence type="ECO:0000256" key="1">
    <source>
        <dbReference type="SAM" id="SignalP"/>
    </source>
</evidence>
<feature type="chain" id="PRO_5034439092" description="Secreted protein" evidence="1">
    <location>
        <begin position="23"/>
        <end position="86"/>
    </location>
</feature>
<protein>
    <recommendedName>
        <fullName evidence="4">Secreted protein</fullName>
    </recommendedName>
</protein>
<evidence type="ECO:0000313" key="3">
    <source>
        <dbReference type="Proteomes" id="UP000469890"/>
    </source>
</evidence>
<accession>A0A8H4BHP2</accession>
<evidence type="ECO:0008006" key="4">
    <source>
        <dbReference type="Google" id="ProtNLM"/>
    </source>
</evidence>
<evidence type="ECO:0000313" key="2">
    <source>
        <dbReference type="EMBL" id="KAF1801581.1"/>
    </source>
</evidence>
<gene>
    <name evidence="2" type="ORF">FB192DRAFT_1373556</name>
</gene>
<keyword evidence="1" id="KW-0732">Signal</keyword>